<evidence type="ECO:0000313" key="2">
    <source>
        <dbReference type="EMBL" id="CAL4098528.1"/>
    </source>
</evidence>
<feature type="compositionally biased region" description="Low complexity" evidence="1">
    <location>
        <begin position="303"/>
        <end position="315"/>
    </location>
</feature>
<accession>A0AAV2QRM4</accession>
<feature type="compositionally biased region" description="Basic and acidic residues" evidence="1">
    <location>
        <begin position="430"/>
        <end position="443"/>
    </location>
</feature>
<dbReference type="EMBL" id="CAXKWB010010585">
    <property type="protein sequence ID" value="CAL4098528.1"/>
    <property type="molecule type" value="Genomic_DNA"/>
</dbReference>
<keyword evidence="3" id="KW-1185">Reference proteome</keyword>
<dbReference type="AlphaFoldDB" id="A0AAV2QRM4"/>
<feature type="compositionally biased region" description="Polar residues" evidence="1">
    <location>
        <begin position="292"/>
        <end position="302"/>
    </location>
</feature>
<gene>
    <name evidence="2" type="ORF">MNOR_LOCUS16250</name>
</gene>
<name>A0AAV2QRM4_MEGNR</name>
<feature type="region of interest" description="Disordered" evidence="1">
    <location>
        <begin position="87"/>
        <end position="125"/>
    </location>
</feature>
<proteinExistence type="predicted"/>
<feature type="compositionally biased region" description="Basic and acidic residues" evidence="1">
    <location>
        <begin position="144"/>
        <end position="160"/>
    </location>
</feature>
<feature type="region of interest" description="Disordered" evidence="1">
    <location>
        <begin position="385"/>
        <end position="478"/>
    </location>
</feature>
<sequence>MASSEANLGRGNDVTGGGGPRHLQGFNSFQFVSQLVSATPPYLFNMSAPFPGNFFSDLLRRMAPRAGKGLPLDQTLQQHIRAALLAKSAPPPPPTLPPTAMPPPLSLGEAHRPSVPQMGQPDKGVKRSLFSDVTALSSSCEDEGLSKRQRLDDPVEHHPSEAVPAPPFPLMHAPFMHGAVAPHHDVLSPWSARANLLRPQVPLAAHGPPAPPLDPYRLLLDLRLAGQLRTMAANQALSYAKDLPPPPKDLPHLLHKPHSPPPPSTGNPGSEITSRHSRDDPPPPPLMQVPPTSTTSPNQESKTSSNNNNAASITSLQGGNDDRVSAFHPPSRNAAEGSADTSDDDNGGRSSRGSSSGASTTGVQREGMGPQYIFRHLTHIYRAIEGNKEDLHDPRDPRNDTREASLHEPVIHDPRDTNNEAREAITVSREVNDIREAREKSRENCVSPSEARASPDSTRPITKPEDTEEHRVESNQED</sequence>
<evidence type="ECO:0000256" key="1">
    <source>
        <dbReference type="SAM" id="MobiDB-lite"/>
    </source>
</evidence>
<reference evidence="2 3" key="1">
    <citation type="submission" date="2024-05" db="EMBL/GenBank/DDBJ databases">
        <authorList>
            <person name="Wallberg A."/>
        </authorList>
    </citation>
    <scope>NUCLEOTIDE SEQUENCE [LARGE SCALE GENOMIC DNA]</scope>
</reference>
<feature type="region of interest" description="Disordered" evidence="1">
    <location>
        <begin position="239"/>
        <end position="367"/>
    </location>
</feature>
<feature type="compositionally biased region" description="Basic and acidic residues" evidence="1">
    <location>
        <begin position="385"/>
        <end position="423"/>
    </location>
</feature>
<feature type="compositionally biased region" description="Basic and acidic residues" evidence="1">
    <location>
        <begin position="462"/>
        <end position="478"/>
    </location>
</feature>
<feature type="region of interest" description="Disordered" evidence="1">
    <location>
        <begin position="138"/>
        <end position="164"/>
    </location>
</feature>
<comment type="caution">
    <text evidence="2">The sequence shown here is derived from an EMBL/GenBank/DDBJ whole genome shotgun (WGS) entry which is preliminary data.</text>
</comment>
<feature type="region of interest" description="Disordered" evidence="1">
    <location>
        <begin position="1"/>
        <end position="21"/>
    </location>
</feature>
<protein>
    <submittedName>
        <fullName evidence="2">Uncharacterized protein</fullName>
    </submittedName>
</protein>
<feature type="compositionally biased region" description="Pro residues" evidence="1">
    <location>
        <begin position="89"/>
        <end position="105"/>
    </location>
</feature>
<evidence type="ECO:0000313" key="3">
    <source>
        <dbReference type="Proteomes" id="UP001497623"/>
    </source>
</evidence>
<dbReference type="Proteomes" id="UP001497623">
    <property type="component" value="Unassembled WGS sequence"/>
</dbReference>
<organism evidence="2 3">
    <name type="scientific">Meganyctiphanes norvegica</name>
    <name type="common">Northern krill</name>
    <name type="synonym">Thysanopoda norvegica</name>
    <dbReference type="NCBI Taxonomy" id="48144"/>
    <lineage>
        <taxon>Eukaryota</taxon>
        <taxon>Metazoa</taxon>
        <taxon>Ecdysozoa</taxon>
        <taxon>Arthropoda</taxon>
        <taxon>Crustacea</taxon>
        <taxon>Multicrustacea</taxon>
        <taxon>Malacostraca</taxon>
        <taxon>Eumalacostraca</taxon>
        <taxon>Eucarida</taxon>
        <taxon>Euphausiacea</taxon>
        <taxon>Euphausiidae</taxon>
        <taxon>Meganyctiphanes</taxon>
    </lineage>
</organism>
<feature type="compositionally biased region" description="Low complexity" evidence="1">
    <location>
        <begin position="348"/>
        <end position="362"/>
    </location>
</feature>